<dbReference type="SUPFAM" id="SSF52540">
    <property type="entry name" value="P-loop containing nucleoside triphosphate hydrolases"/>
    <property type="match status" value="1"/>
</dbReference>
<keyword evidence="1" id="KW-0808">Transferase</keyword>
<organism evidence="3 4">
    <name type="scientific">Nocardioides salarius</name>
    <dbReference type="NCBI Taxonomy" id="374513"/>
    <lineage>
        <taxon>Bacteria</taxon>
        <taxon>Bacillati</taxon>
        <taxon>Actinomycetota</taxon>
        <taxon>Actinomycetes</taxon>
        <taxon>Propionibacteriales</taxon>
        <taxon>Nocardioidaceae</taxon>
        <taxon>Nocardioides</taxon>
    </lineage>
</organism>
<dbReference type="Pfam" id="PF13469">
    <property type="entry name" value="Sulfotransfer_3"/>
    <property type="match status" value="1"/>
</dbReference>
<feature type="region of interest" description="Disordered" evidence="2">
    <location>
        <begin position="1"/>
        <end position="35"/>
    </location>
</feature>
<evidence type="ECO:0000313" key="3">
    <source>
        <dbReference type="EMBL" id="MBM7509478.1"/>
    </source>
</evidence>
<gene>
    <name evidence="3" type="ORF">JOE61_003292</name>
</gene>
<dbReference type="PANTHER" id="PTHR10605">
    <property type="entry name" value="HEPARAN SULFATE SULFOTRANSFERASE"/>
    <property type="match status" value="1"/>
</dbReference>
<comment type="caution">
    <text evidence="3">The sequence shown here is derived from an EMBL/GenBank/DDBJ whole genome shotgun (WGS) entry which is preliminary data.</text>
</comment>
<feature type="compositionally biased region" description="Basic residues" evidence="2">
    <location>
        <begin position="13"/>
        <end position="22"/>
    </location>
</feature>
<name>A0ABS2ME61_9ACTN</name>
<dbReference type="RefSeq" id="WP_193667236.1">
    <property type="nucleotide sequence ID" value="NZ_JACDTV010000001.1"/>
</dbReference>
<evidence type="ECO:0008006" key="5">
    <source>
        <dbReference type="Google" id="ProtNLM"/>
    </source>
</evidence>
<dbReference type="InterPro" id="IPR027417">
    <property type="entry name" value="P-loop_NTPase"/>
</dbReference>
<evidence type="ECO:0000313" key="4">
    <source>
        <dbReference type="Proteomes" id="UP000732378"/>
    </source>
</evidence>
<dbReference type="InterPro" id="IPR037359">
    <property type="entry name" value="NST/OST"/>
</dbReference>
<sequence>MRLSYARQPSGRHPGRTARRHTITAPSAAQATGEAPHGTVPIGLVLGGVQKAATSTLYRVLVSHQHITRAPQKEWHFFDDDSLDWERPDFSGYQVAVRSARSKATMGVDATPSYLFWPGALERIHAWNPDVPLIFCFRDPIERAFSHWVMNWTRRLPAEERITFAESVRIDFDPSWVGSRPEGWDAKSLRTRTVVARGFYGAQLARVHSIFPREQVHLVDFHQMVRAQHDTAEDLVARLGLPPYKKRFEPLARSASQTDFEADAPTADDIAVLRDRFADDHRAFSEASGLDTSGWTTSRLLADEITPGDVAEKLGRKAGLL</sequence>
<keyword evidence="4" id="KW-1185">Reference proteome</keyword>
<protein>
    <recommendedName>
        <fullName evidence="5">Sulfotransferase domain-containing protein</fullName>
    </recommendedName>
</protein>
<evidence type="ECO:0000256" key="2">
    <source>
        <dbReference type="SAM" id="MobiDB-lite"/>
    </source>
</evidence>
<reference evidence="3 4" key="1">
    <citation type="submission" date="2021-01" db="EMBL/GenBank/DDBJ databases">
        <title>Sequencing the genomes of 1000 actinobacteria strains.</title>
        <authorList>
            <person name="Klenk H.-P."/>
        </authorList>
    </citation>
    <scope>NUCLEOTIDE SEQUENCE [LARGE SCALE GENOMIC DNA]</scope>
    <source>
        <strain evidence="3 4">DSM 18239</strain>
    </source>
</reference>
<dbReference type="EMBL" id="JAFBBZ010000001">
    <property type="protein sequence ID" value="MBM7509478.1"/>
    <property type="molecule type" value="Genomic_DNA"/>
</dbReference>
<evidence type="ECO:0000256" key="1">
    <source>
        <dbReference type="ARBA" id="ARBA00022679"/>
    </source>
</evidence>
<dbReference type="PANTHER" id="PTHR10605:SF56">
    <property type="entry name" value="BIFUNCTIONAL HEPARAN SULFATE N-DEACETYLASE_N-SULFOTRANSFERASE"/>
    <property type="match status" value="1"/>
</dbReference>
<dbReference type="Gene3D" id="3.40.50.300">
    <property type="entry name" value="P-loop containing nucleotide triphosphate hydrolases"/>
    <property type="match status" value="1"/>
</dbReference>
<accession>A0ABS2ME61</accession>
<dbReference type="Proteomes" id="UP000732378">
    <property type="component" value="Unassembled WGS sequence"/>
</dbReference>
<proteinExistence type="predicted"/>